<protein>
    <submittedName>
        <fullName evidence="1">Uncharacterized protein</fullName>
    </submittedName>
</protein>
<name>A0A6J4NMW6_9ACTN</name>
<accession>A0A6J4NMW6</accession>
<dbReference type="EMBL" id="CADCUO010000088">
    <property type="protein sequence ID" value="CAA9390566.1"/>
    <property type="molecule type" value="Genomic_DNA"/>
</dbReference>
<gene>
    <name evidence="1" type="ORF">AVDCRST_MAG75-1544</name>
</gene>
<organism evidence="1">
    <name type="scientific">uncultured Propionibacteriaceae bacterium</name>
    <dbReference type="NCBI Taxonomy" id="257457"/>
    <lineage>
        <taxon>Bacteria</taxon>
        <taxon>Bacillati</taxon>
        <taxon>Actinomycetota</taxon>
        <taxon>Actinomycetes</taxon>
        <taxon>Propionibacteriales</taxon>
        <taxon>Propionibacteriaceae</taxon>
        <taxon>environmental samples</taxon>
    </lineage>
</organism>
<dbReference type="AlphaFoldDB" id="A0A6J4NMW6"/>
<proteinExistence type="predicted"/>
<sequence length="96" mass="10453">MRLDKSVLPALTAQLAPQVRWAKRAKPVLPALKAQLAPQVRWAKPVPPAVMALMASQVRWAQGAKPEPLEVRGSPEPPGLPDLRVLLVPALRRSTT</sequence>
<evidence type="ECO:0000313" key="1">
    <source>
        <dbReference type="EMBL" id="CAA9390566.1"/>
    </source>
</evidence>
<reference evidence="1" key="1">
    <citation type="submission" date="2020-02" db="EMBL/GenBank/DDBJ databases">
        <authorList>
            <person name="Meier V. D."/>
        </authorList>
    </citation>
    <scope>NUCLEOTIDE SEQUENCE</scope>
    <source>
        <strain evidence="1">AVDCRST_MAG75</strain>
    </source>
</reference>